<feature type="compositionally biased region" description="Polar residues" evidence="1">
    <location>
        <begin position="1"/>
        <end position="12"/>
    </location>
</feature>
<feature type="compositionally biased region" description="Basic and acidic residues" evidence="1">
    <location>
        <begin position="122"/>
        <end position="131"/>
    </location>
</feature>
<dbReference type="AlphaFoldDB" id="A0AAV4XFQ9"/>
<protein>
    <submittedName>
        <fullName evidence="2">Uncharacterized protein</fullName>
    </submittedName>
</protein>
<evidence type="ECO:0000313" key="3">
    <source>
        <dbReference type="Proteomes" id="UP001054945"/>
    </source>
</evidence>
<evidence type="ECO:0000313" key="2">
    <source>
        <dbReference type="EMBL" id="GIY92791.1"/>
    </source>
</evidence>
<feature type="region of interest" description="Disordered" evidence="1">
    <location>
        <begin position="109"/>
        <end position="131"/>
    </location>
</feature>
<name>A0AAV4XFQ9_CAEEX</name>
<feature type="compositionally biased region" description="Polar residues" evidence="1">
    <location>
        <begin position="109"/>
        <end position="121"/>
    </location>
</feature>
<dbReference type="Proteomes" id="UP001054945">
    <property type="component" value="Unassembled WGS sequence"/>
</dbReference>
<feature type="region of interest" description="Disordered" evidence="1">
    <location>
        <begin position="1"/>
        <end position="31"/>
    </location>
</feature>
<comment type="caution">
    <text evidence="2">The sequence shown here is derived from an EMBL/GenBank/DDBJ whole genome shotgun (WGS) entry which is preliminary data.</text>
</comment>
<gene>
    <name evidence="2" type="ORF">CEXT_188741</name>
</gene>
<organism evidence="2 3">
    <name type="scientific">Caerostris extrusa</name>
    <name type="common">Bark spider</name>
    <name type="synonym">Caerostris bankana</name>
    <dbReference type="NCBI Taxonomy" id="172846"/>
    <lineage>
        <taxon>Eukaryota</taxon>
        <taxon>Metazoa</taxon>
        <taxon>Ecdysozoa</taxon>
        <taxon>Arthropoda</taxon>
        <taxon>Chelicerata</taxon>
        <taxon>Arachnida</taxon>
        <taxon>Araneae</taxon>
        <taxon>Araneomorphae</taxon>
        <taxon>Entelegynae</taxon>
        <taxon>Araneoidea</taxon>
        <taxon>Araneidae</taxon>
        <taxon>Caerostris</taxon>
    </lineage>
</organism>
<reference evidence="2 3" key="1">
    <citation type="submission" date="2021-06" db="EMBL/GenBank/DDBJ databases">
        <title>Caerostris extrusa draft genome.</title>
        <authorList>
            <person name="Kono N."/>
            <person name="Arakawa K."/>
        </authorList>
    </citation>
    <scope>NUCLEOTIDE SEQUENCE [LARGE SCALE GENOMIC DNA]</scope>
</reference>
<accession>A0AAV4XFQ9</accession>
<keyword evidence="3" id="KW-1185">Reference proteome</keyword>
<dbReference type="EMBL" id="BPLR01000198">
    <property type="protein sequence ID" value="GIY92791.1"/>
    <property type="molecule type" value="Genomic_DNA"/>
</dbReference>
<sequence>MEISQSSATDANRVQKEGTTVDHFNSPPLRIRNSTQMSDVFKYHLSAIQYINPSFLEHLLTTSKSNQKLHDTEDLIASFESTDPKTQSPEPNRGQLQKNCINDIRYSNISSFDDGSNSNSVDTKEECKKSL</sequence>
<proteinExistence type="predicted"/>
<evidence type="ECO:0000256" key="1">
    <source>
        <dbReference type="SAM" id="MobiDB-lite"/>
    </source>
</evidence>